<dbReference type="AlphaFoldDB" id="A0A1S2N8I8"/>
<sequence length="204" mass="22221">MPSSHSTRWIATRRPEAQGVFHSLLVEPIAHIASHARCRGVPMRSMRPLRSCKPSTRYGSHDRAGTSDVVPLYRRGLSSSGAGRYQGGDRHAGIDRRSGSGAGGSTGWQGCPALARSPVIEYAREDRLCSLASTAPGGGAGTTTQETNAPMTCPTQNRFDKRWLHGRPTSCAGVASASRLRRTGWHRCCLRWHRTRMGERTPES</sequence>
<organism evidence="2 3">
    <name type="scientific">Massilia timonae</name>
    <dbReference type="NCBI Taxonomy" id="47229"/>
    <lineage>
        <taxon>Bacteria</taxon>
        <taxon>Pseudomonadati</taxon>
        <taxon>Pseudomonadota</taxon>
        <taxon>Betaproteobacteria</taxon>
        <taxon>Burkholderiales</taxon>
        <taxon>Oxalobacteraceae</taxon>
        <taxon>Telluria group</taxon>
        <taxon>Massilia</taxon>
    </lineage>
</organism>
<accession>A0A1S2N8I8</accession>
<gene>
    <name evidence="2" type="ORF">LO55_3209</name>
</gene>
<name>A0A1S2N8I8_9BURK</name>
<dbReference type="EMBL" id="JRYB01000001">
    <property type="protein sequence ID" value="OIJ41406.1"/>
    <property type="molecule type" value="Genomic_DNA"/>
</dbReference>
<protein>
    <submittedName>
        <fullName evidence="2">Uncharacterized protein</fullName>
    </submittedName>
</protein>
<feature type="region of interest" description="Disordered" evidence="1">
    <location>
        <begin position="80"/>
        <end position="107"/>
    </location>
</feature>
<dbReference type="Proteomes" id="UP000180246">
    <property type="component" value="Unassembled WGS sequence"/>
</dbReference>
<evidence type="ECO:0000313" key="2">
    <source>
        <dbReference type="EMBL" id="OIJ41406.1"/>
    </source>
</evidence>
<evidence type="ECO:0000256" key="1">
    <source>
        <dbReference type="SAM" id="MobiDB-lite"/>
    </source>
</evidence>
<feature type="compositionally biased region" description="Basic and acidic residues" evidence="1">
    <location>
        <begin position="87"/>
        <end position="98"/>
    </location>
</feature>
<comment type="caution">
    <text evidence="2">The sequence shown here is derived from an EMBL/GenBank/DDBJ whole genome shotgun (WGS) entry which is preliminary data.</text>
</comment>
<proteinExistence type="predicted"/>
<reference evidence="2 3" key="1">
    <citation type="submission" date="2014-10" db="EMBL/GenBank/DDBJ databases">
        <authorList>
            <person name="Seo M.-J."/>
            <person name="Seok Y.J."/>
            <person name="Cha I.-T."/>
        </authorList>
    </citation>
    <scope>NUCLEOTIDE SEQUENCE [LARGE SCALE GENOMIC DNA]</scope>
    <source>
        <strain evidence="2 3">NEU</strain>
    </source>
</reference>
<evidence type="ECO:0000313" key="3">
    <source>
        <dbReference type="Proteomes" id="UP000180246"/>
    </source>
</evidence>